<dbReference type="SUPFAM" id="SSF48403">
    <property type="entry name" value="Ankyrin repeat"/>
    <property type="match status" value="1"/>
</dbReference>
<dbReference type="GeneID" id="63693619"/>
<dbReference type="EMBL" id="KK088420">
    <property type="protein sequence ID" value="EYE95821.1"/>
    <property type="molecule type" value="Genomic_DNA"/>
</dbReference>
<dbReference type="RefSeq" id="XP_040639509.1">
    <property type="nucleotide sequence ID" value="XM_040778495.1"/>
</dbReference>
<dbReference type="Proteomes" id="UP000019804">
    <property type="component" value="Unassembled WGS sequence"/>
</dbReference>
<dbReference type="Gene3D" id="1.25.40.20">
    <property type="entry name" value="Ankyrin repeat-containing domain"/>
    <property type="match status" value="1"/>
</dbReference>
<organism evidence="1 2">
    <name type="scientific">Aspergillus ruber (strain CBS 135680)</name>
    <dbReference type="NCBI Taxonomy" id="1388766"/>
    <lineage>
        <taxon>Eukaryota</taxon>
        <taxon>Fungi</taxon>
        <taxon>Dikarya</taxon>
        <taxon>Ascomycota</taxon>
        <taxon>Pezizomycotina</taxon>
        <taxon>Eurotiomycetes</taxon>
        <taxon>Eurotiomycetidae</taxon>
        <taxon>Eurotiales</taxon>
        <taxon>Aspergillaceae</taxon>
        <taxon>Aspergillus</taxon>
        <taxon>Aspergillus subgen. Aspergillus</taxon>
    </lineage>
</organism>
<evidence type="ECO:0000313" key="2">
    <source>
        <dbReference type="Proteomes" id="UP000019804"/>
    </source>
</evidence>
<name>A0A017SGD5_ASPRC</name>
<dbReference type="HOGENOM" id="CLU_2542192_0_0_1"/>
<reference evidence="2" key="1">
    <citation type="journal article" date="2014" name="Nat. Commun.">
        <title>Genomic adaptations of the halophilic Dead Sea filamentous fungus Eurotium rubrum.</title>
        <authorList>
            <person name="Kis-Papo T."/>
            <person name="Weig A.R."/>
            <person name="Riley R."/>
            <person name="Persoh D."/>
            <person name="Salamov A."/>
            <person name="Sun H."/>
            <person name="Lipzen A."/>
            <person name="Wasser S.P."/>
            <person name="Rambold G."/>
            <person name="Grigoriev I.V."/>
            <person name="Nevo E."/>
        </authorList>
    </citation>
    <scope>NUCLEOTIDE SEQUENCE [LARGE SCALE GENOMIC DNA]</scope>
    <source>
        <strain evidence="2">CBS 135680</strain>
    </source>
</reference>
<dbReference type="InterPro" id="IPR036770">
    <property type="entry name" value="Ankyrin_rpt-contain_sf"/>
</dbReference>
<sequence>MASFLLDNGTDLDVIQGRYGDRCTILPWVTVWGEPQLVGLLLKRGANPQSVDVDSLKRHKYAIPEDFESALRMVRSHLKGVAL</sequence>
<dbReference type="OrthoDB" id="5815001at2759"/>
<gene>
    <name evidence="1" type="ORF">EURHEDRAFT_36252</name>
</gene>
<proteinExistence type="predicted"/>
<evidence type="ECO:0000313" key="1">
    <source>
        <dbReference type="EMBL" id="EYE95821.1"/>
    </source>
</evidence>
<dbReference type="AlphaFoldDB" id="A0A017SGD5"/>
<accession>A0A017SGD5</accession>
<protein>
    <submittedName>
        <fullName evidence="1">Uncharacterized protein</fullName>
    </submittedName>
</protein>
<keyword evidence="2" id="KW-1185">Reference proteome</keyword>